<dbReference type="AlphaFoldDB" id="A0AAV4EAL9"/>
<evidence type="ECO:0000313" key="2">
    <source>
        <dbReference type="Proteomes" id="UP000762676"/>
    </source>
</evidence>
<dbReference type="PANTHER" id="PTHR46060:SF1">
    <property type="entry name" value="MARINER MOS1 TRANSPOSASE-LIKE PROTEIN"/>
    <property type="match status" value="1"/>
</dbReference>
<dbReference type="InterPro" id="IPR052709">
    <property type="entry name" value="Transposase-MT_Hybrid"/>
</dbReference>
<gene>
    <name evidence="1" type="ORF">ElyMa_003470900</name>
</gene>
<keyword evidence="2" id="KW-1185">Reference proteome</keyword>
<reference evidence="1 2" key="1">
    <citation type="journal article" date="2021" name="Elife">
        <title>Chloroplast acquisition without the gene transfer in kleptoplastic sea slugs, Plakobranchus ocellatus.</title>
        <authorList>
            <person name="Maeda T."/>
            <person name="Takahashi S."/>
            <person name="Yoshida T."/>
            <person name="Shimamura S."/>
            <person name="Takaki Y."/>
            <person name="Nagai Y."/>
            <person name="Toyoda A."/>
            <person name="Suzuki Y."/>
            <person name="Arimoto A."/>
            <person name="Ishii H."/>
            <person name="Satoh N."/>
            <person name="Nishiyama T."/>
            <person name="Hasebe M."/>
            <person name="Maruyama T."/>
            <person name="Minagawa J."/>
            <person name="Obokata J."/>
            <person name="Shigenobu S."/>
        </authorList>
    </citation>
    <scope>NUCLEOTIDE SEQUENCE [LARGE SCALE GENOMIC DNA]</scope>
</reference>
<dbReference type="GO" id="GO:0003676">
    <property type="term" value="F:nucleic acid binding"/>
    <property type="evidence" value="ECO:0007669"/>
    <property type="project" value="InterPro"/>
</dbReference>
<accession>A0AAV4EAL9</accession>
<evidence type="ECO:0000313" key="1">
    <source>
        <dbReference type="EMBL" id="GFR58028.1"/>
    </source>
</evidence>
<dbReference type="Proteomes" id="UP000762676">
    <property type="component" value="Unassembled WGS sequence"/>
</dbReference>
<sequence>MLDPTQASTRETIVSFWWATPLHLSYSPDLAPSDYHLFDPMKQGLRGKHYRNDEEAKNAVKTWQQEQPIQFYDAGIHALVKRWNVALERGGDYVEK</sequence>
<protein>
    <submittedName>
        <fullName evidence="1">Histone-lysine N-methyltransferase SETMAR</fullName>
    </submittedName>
</protein>
<dbReference type="InterPro" id="IPR036397">
    <property type="entry name" value="RNaseH_sf"/>
</dbReference>
<name>A0AAV4EAL9_9GAST</name>
<dbReference type="Gene3D" id="3.30.420.10">
    <property type="entry name" value="Ribonuclease H-like superfamily/Ribonuclease H"/>
    <property type="match status" value="1"/>
</dbReference>
<dbReference type="EMBL" id="BMAT01007122">
    <property type="protein sequence ID" value="GFR58028.1"/>
    <property type="molecule type" value="Genomic_DNA"/>
</dbReference>
<dbReference type="PANTHER" id="PTHR46060">
    <property type="entry name" value="MARINER MOS1 TRANSPOSASE-LIKE PROTEIN"/>
    <property type="match status" value="1"/>
</dbReference>
<organism evidence="1 2">
    <name type="scientific">Elysia marginata</name>
    <dbReference type="NCBI Taxonomy" id="1093978"/>
    <lineage>
        <taxon>Eukaryota</taxon>
        <taxon>Metazoa</taxon>
        <taxon>Spiralia</taxon>
        <taxon>Lophotrochozoa</taxon>
        <taxon>Mollusca</taxon>
        <taxon>Gastropoda</taxon>
        <taxon>Heterobranchia</taxon>
        <taxon>Euthyneura</taxon>
        <taxon>Panpulmonata</taxon>
        <taxon>Sacoglossa</taxon>
        <taxon>Placobranchoidea</taxon>
        <taxon>Plakobranchidae</taxon>
        <taxon>Elysia</taxon>
    </lineage>
</organism>
<proteinExistence type="predicted"/>
<comment type="caution">
    <text evidence="1">The sequence shown here is derived from an EMBL/GenBank/DDBJ whole genome shotgun (WGS) entry which is preliminary data.</text>
</comment>